<dbReference type="RefSeq" id="WP_189836545.1">
    <property type="nucleotide sequence ID" value="NZ_BHVT01000073.1"/>
</dbReference>
<keyword evidence="4" id="KW-1185">Reference proteome</keyword>
<dbReference type="InterPro" id="IPR049199">
    <property type="entry name" value="DUF6866_N"/>
</dbReference>
<accession>A0A4R3YIE6</accession>
<evidence type="ECO:0000259" key="2">
    <source>
        <dbReference type="Pfam" id="PF21740"/>
    </source>
</evidence>
<evidence type="ECO:0000313" key="4">
    <source>
        <dbReference type="Proteomes" id="UP000295367"/>
    </source>
</evidence>
<dbReference type="InterPro" id="IPR054640">
    <property type="entry name" value="Sfum_1244-like"/>
</dbReference>
<protein>
    <submittedName>
        <fullName evidence="3">Uncharacterized protein</fullName>
    </submittedName>
</protein>
<dbReference type="InterPro" id="IPR049200">
    <property type="entry name" value="DUF6866_C"/>
</dbReference>
<dbReference type="Proteomes" id="UP000295367">
    <property type="component" value="Unassembled WGS sequence"/>
</dbReference>
<dbReference type="Pfam" id="PF21739">
    <property type="entry name" value="DUF6866_N"/>
    <property type="match status" value="1"/>
</dbReference>
<name>A0A4R3YIE6_9PROT</name>
<reference evidence="3 4" key="1">
    <citation type="submission" date="2019-03" db="EMBL/GenBank/DDBJ databases">
        <title>Genomic Encyclopedia of Type Strains, Phase IV (KMG-IV): sequencing the most valuable type-strain genomes for metagenomic binning, comparative biology and taxonomic classification.</title>
        <authorList>
            <person name="Goeker M."/>
        </authorList>
    </citation>
    <scope>NUCLEOTIDE SEQUENCE [LARGE SCALE GENOMIC DNA]</scope>
    <source>
        <strain evidence="3 4">DSM 100309</strain>
    </source>
</reference>
<organism evidence="3 4">
    <name type="scientific">Sulfurirhabdus autotrophica</name>
    <dbReference type="NCBI Taxonomy" id="1706046"/>
    <lineage>
        <taxon>Bacteria</taxon>
        <taxon>Pseudomonadati</taxon>
        <taxon>Pseudomonadota</taxon>
        <taxon>Betaproteobacteria</taxon>
        <taxon>Nitrosomonadales</taxon>
        <taxon>Sulfuricellaceae</taxon>
        <taxon>Sulfurirhabdus</taxon>
    </lineage>
</organism>
<evidence type="ECO:0000313" key="3">
    <source>
        <dbReference type="EMBL" id="TCV90423.1"/>
    </source>
</evidence>
<feature type="domain" description="DUF6866" evidence="1">
    <location>
        <begin position="7"/>
        <end position="158"/>
    </location>
</feature>
<dbReference type="AlphaFoldDB" id="A0A4R3YIE6"/>
<dbReference type="Pfam" id="PF21740">
    <property type="entry name" value="DUF6866_C"/>
    <property type="match status" value="1"/>
</dbReference>
<comment type="caution">
    <text evidence="3">The sequence shown here is derived from an EMBL/GenBank/DDBJ whole genome shotgun (WGS) entry which is preliminary data.</text>
</comment>
<dbReference type="NCBIfam" id="NF045620">
    <property type="entry name" value="Sfum_1244_fam"/>
    <property type="match status" value="1"/>
</dbReference>
<dbReference type="EMBL" id="SMCO01000001">
    <property type="protein sequence ID" value="TCV90423.1"/>
    <property type="molecule type" value="Genomic_DNA"/>
</dbReference>
<evidence type="ECO:0000259" key="1">
    <source>
        <dbReference type="Pfam" id="PF21739"/>
    </source>
</evidence>
<gene>
    <name evidence="3" type="ORF">EDC63_101396</name>
</gene>
<sequence>MQNFHHLVDAVQQNCYITDARYARNMTMCTYLLEMRQYYRWENDIPYSKSPPKDELGNWMVERENLWNTVEESPYAPLRVGSDLKDPFDSESINRKLLPEGYVYSGGYGRFHKPHFFLGELLKEEKRNGFTILVSGCEYARDLISPPAALLNRTIYLRREAVRRYIWDKFEEWNWKKRDNTQASAFSFYDFQKNPNLALEVMTENESEAMILHELGEGMAGDLLGEGWSEMLSTLTSIKAEIMARAVRDHMADCLSTLPALLEREAASSLHFYFANFNGMRKELFPRAMKGYQSWVASGNIEPLAEAVCQGKDHWSKVGQQLLDIYKKHGKNSSLFLEKLLIDGNSVLKF</sequence>
<proteinExistence type="predicted"/>
<feature type="domain" description="DUF6866" evidence="2">
    <location>
        <begin position="163"/>
        <end position="341"/>
    </location>
</feature>